<evidence type="ECO:0000256" key="9">
    <source>
        <dbReference type="PROSITE-ProRule" id="PRU10132"/>
    </source>
</evidence>
<dbReference type="SUPFAM" id="SSF69572">
    <property type="entry name" value="Activating enzymes of the ubiquitin-like proteins"/>
    <property type="match status" value="2"/>
</dbReference>
<keyword evidence="14" id="KW-1185">Reference proteome</keyword>
<feature type="domain" description="Ubiquitin-activating enzyme E1 C-terminal" evidence="12">
    <location>
        <begin position="872"/>
        <end position="1003"/>
    </location>
</feature>
<dbReference type="GO" id="GO:0016925">
    <property type="term" value="P:protein sumoylation"/>
    <property type="evidence" value="ECO:0007669"/>
    <property type="project" value="TreeGrafter"/>
</dbReference>
<dbReference type="Pfam" id="PF10585">
    <property type="entry name" value="UBA_E1_SCCH"/>
    <property type="match status" value="1"/>
</dbReference>
<dbReference type="NCBIfam" id="TIGR01408">
    <property type="entry name" value="Ube1"/>
    <property type="match status" value="1"/>
</dbReference>
<dbReference type="InterPro" id="IPR038252">
    <property type="entry name" value="UBA_E1_C_sf"/>
</dbReference>
<gene>
    <name evidence="13" type="ORF">Ctob_004745</name>
</gene>
<dbReference type="Gene3D" id="3.40.50.720">
    <property type="entry name" value="NAD(P)-binding Rossmann-like Domain"/>
    <property type="match status" value="2"/>
</dbReference>
<keyword evidence="6 10" id="KW-0547">Nucleotide-binding</keyword>
<accession>A0A0M0J9U9</accession>
<dbReference type="PANTHER" id="PTHR10953">
    <property type="entry name" value="UBIQUITIN-ACTIVATING ENZYME E1"/>
    <property type="match status" value="1"/>
</dbReference>
<evidence type="ECO:0000256" key="7">
    <source>
        <dbReference type="ARBA" id="ARBA00022786"/>
    </source>
</evidence>
<keyword evidence="7 10" id="KW-0833">Ubl conjugation pathway</keyword>
<dbReference type="EC" id="6.2.1.45" evidence="4"/>
<dbReference type="PROSITE" id="PS00865">
    <property type="entry name" value="UBIQUITIN_ACTIVAT_2"/>
    <property type="match status" value="1"/>
</dbReference>
<protein>
    <recommendedName>
        <fullName evidence="4">E1 ubiquitin-activating enzyme</fullName>
        <ecNumber evidence="4">6.2.1.45</ecNumber>
    </recommendedName>
</protein>
<evidence type="ECO:0000256" key="3">
    <source>
        <dbReference type="ARBA" id="ARBA00005673"/>
    </source>
</evidence>
<evidence type="ECO:0000259" key="12">
    <source>
        <dbReference type="SMART" id="SM00985"/>
    </source>
</evidence>
<dbReference type="InterPro" id="IPR033127">
    <property type="entry name" value="UBQ-activ_enz_E1_Cys_AS"/>
</dbReference>
<evidence type="ECO:0000256" key="8">
    <source>
        <dbReference type="ARBA" id="ARBA00022840"/>
    </source>
</evidence>
<organism evidence="13 14">
    <name type="scientific">Chrysochromulina tobinii</name>
    <dbReference type="NCBI Taxonomy" id="1460289"/>
    <lineage>
        <taxon>Eukaryota</taxon>
        <taxon>Haptista</taxon>
        <taxon>Haptophyta</taxon>
        <taxon>Prymnesiophyceae</taxon>
        <taxon>Prymnesiales</taxon>
        <taxon>Chrysochromulinaceae</taxon>
        <taxon>Chrysochromulina</taxon>
    </lineage>
</organism>
<comment type="catalytic activity">
    <reaction evidence="1">
        <text>ATP + ubiquitin + [E1 ubiquitin-activating enzyme]-L-cysteine = AMP + diphosphate + S-ubiquitinyl-[E1 ubiquitin-activating enzyme]-L-cysteine.</text>
        <dbReference type="EC" id="6.2.1.45"/>
    </reaction>
</comment>
<dbReference type="GO" id="GO:0005524">
    <property type="term" value="F:ATP binding"/>
    <property type="evidence" value="ECO:0007669"/>
    <property type="project" value="UniProtKB-KW"/>
</dbReference>
<evidence type="ECO:0000256" key="10">
    <source>
        <dbReference type="RuleBase" id="RU000519"/>
    </source>
</evidence>
<dbReference type="Pfam" id="PF09358">
    <property type="entry name" value="E1_UFD"/>
    <property type="match status" value="1"/>
</dbReference>
<dbReference type="InterPro" id="IPR042302">
    <property type="entry name" value="E1_FCCH_sf"/>
</dbReference>
<dbReference type="InterPro" id="IPR018075">
    <property type="entry name" value="UBQ-activ_enz_E1"/>
</dbReference>
<dbReference type="EMBL" id="JWZX01003198">
    <property type="protein sequence ID" value="KOO23379.1"/>
    <property type="molecule type" value="Genomic_DNA"/>
</dbReference>
<dbReference type="InterPro" id="IPR042063">
    <property type="entry name" value="Ubi_acti_E1_SCCH"/>
</dbReference>
<dbReference type="Gene3D" id="1.10.10.2660">
    <property type="entry name" value="Ubiquitin-activating enzyme E1, SCCH domain"/>
    <property type="match status" value="1"/>
</dbReference>
<evidence type="ECO:0000256" key="5">
    <source>
        <dbReference type="ARBA" id="ARBA00022598"/>
    </source>
</evidence>
<reference evidence="14" key="1">
    <citation type="journal article" date="2015" name="PLoS Genet.">
        <title>Genome Sequence and Transcriptome Analyses of Chrysochromulina tobin: Metabolic Tools for Enhanced Algal Fitness in the Prominent Order Prymnesiales (Haptophyceae).</title>
        <authorList>
            <person name="Hovde B.T."/>
            <person name="Deodato C.R."/>
            <person name="Hunsperger H.M."/>
            <person name="Ryken S.A."/>
            <person name="Yost W."/>
            <person name="Jha R.K."/>
            <person name="Patterson J."/>
            <person name="Monnat R.J. Jr."/>
            <person name="Barlow S.B."/>
            <person name="Starkenburg S.R."/>
            <person name="Cattolico R.A."/>
        </authorList>
    </citation>
    <scope>NUCLEOTIDE SEQUENCE</scope>
    <source>
        <strain evidence="14">CCMP291</strain>
    </source>
</reference>
<feature type="active site" description="Glycyl thioester intermediate" evidence="9">
    <location>
        <position position="565"/>
    </location>
</feature>
<dbReference type="InterPro" id="IPR045886">
    <property type="entry name" value="ThiF/MoeB/HesA"/>
</dbReference>
<dbReference type="GO" id="GO:0004839">
    <property type="term" value="F:ubiquitin activating enzyme activity"/>
    <property type="evidence" value="ECO:0007669"/>
    <property type="project" value="UniProtKB-EC"/>
</dbReference>
<dbReference type="Gene3D" id="3.40.50.12550">
    <property type="entry name" value="Ubiquitin-activating enzyme E1, inactive adenylation domain, subdomain 2"/>
    <property type="match status" value="1"/>
</dbReference>
<feature type="region of interest" description="Disordered" evidence="11">
    <location>
        <begin position="987"/>
        <end position="1012"/>
    </location>
</feature>
<dbReference type="PRINTS" id="PR01849">
    <property type="entry name" value="UBIQUITINACT"/>
</dbReference>
<dbReference type="InterPro" id="IPR000011">
    <property type="entry name" value="UBQ/SUMO-activ_enz_E1-like"/>
</dbReference>
<proteinExistence type="inferred from homology"/>
<keyword evidence="8 10" id="KW-0067">ATP-binding</keyword>
<dbReference type="Pfam" id="PF16190">
    <property type="entry name" value="E1_FCCH"/>
    <property type="match status" value="1"/>
</dbReference>
<dbReference type="InterPro" id="IPR018965">
    <property type="entry name" value="Ub-activating_enz_E1_C"/>
</dbReference>
<sequence>MRTQRRYRHCALARLRGGDATSIDEELYSRQLYVMGHAAQRSLAASAVLLIGLSGLGAEVAKNLVLAGVSKVDVYDDTVTSFSDLSSNFLLEEPDVGDLRSRRAAERLAPLNPYVHVRTLAVSPVREPDLAKYTAIVAIDRTQQEQLALSRAAPFVVDDPDGEEPKHALLEHVASAEEADVTCIPEQPHGLEDGNIVRLEEVEGMPSLCSAGRTFAVRVRSRHIVSIGDTRDGGTYLSGGRLVQVKQPRTLRFEPLDVATRAPVMLSTGMDAPKRLRTAHACFSCADALEGANDAVEALELAIRSSGLLAEGDMQLGVVADFARGASGSLSPMAAFLGGIAAQEVLKAVTHRFMPLQQFLYVDGTSVLPTPRPTAADCALRGDRYDGQRAVLGQPLIEALGALKYFIVGAGAIGCELLKCLALMGVGCGAKGHVHVTDMDTIERSNLNRQFLFRPSDVGKPKSTCAAEAVRRMNPQLHVTAYTERVGEESGVFDEHFWHSLDGVANALDNVQARLFVDRCCVEHALPLLESGTSGTKGNTQVILPGLSESYGSSSDPPEPSIPVCTLKSFPYLIEHTLQWARDAFEGEFSHAPDAVNRWLERSSYLEDVQRDSPDELSKAVEAVYESLLERPAAHSLATDCAVWALRRFDKWFVGSIRALLKRFPADHLTESGEPFWSGTRRRPTVKPFDMSDETHVAFVLAAAKLRATTLGFGPLSDDQLAASLQGAVTVAASGTKEDVEAADDAEPVAATEAEARALRERGPSPTAQRRLERMQSELEGQNGKALRARRAELQASVQAFEKDDDSHMAFVTAASNLRAANYHIPPADRHRSKLIAGRIVPAIATTTACVVGLSCLELLKLAQKMGNIGDYRNGFLNLALPLVAFSEPSPAEEYPMPGGGEPWTLWSRIEIGPEPGEEELTLQELVAQLEARLQLELSMLSKSGMTLYSSLAPPAQQKVWMGLPVHAAVEAATGQPARQQTLRLQASVYDEEKEEDVEVPTVEYRRASPVS</sequence>
<dbReference type="AlphaFoldDB" id="A0A0M0J9U9"/>
<dbReference type="InterPro" id="IPR019572">
    <property type="entry name" value="UBA_E1_SCCH"/>
</dbReference>
<dbReference type="GO" id="GO:0031510">
    <property type="term" value="C:SUMO activating enzyme complex"/>
    <property type="evidence" value="ECO:0007669"/>
    <property type="project" value="TreeGrafter"/>
</dbReference>
<dbReference type="OrthoDB" id="10252231at2759"/>
<dbReference type="GO" id="GO:0019948">
    <property type="term" value="F:SUMO activating enzyme activity"/>
    <property type="evidence" value="ECO:0007669"/>
    <property type="project" value="TreeGrafter"/>
</dbReference>
<comment type="similarity">
    <text evidence="3 10">Belongs to the ubiquitin-activating E1 family.</text>
</comment>
<name>A0A0M0J9U9_9EUKA</name>
<feature type="compositionally biased region" description="Acidic residues" evidence="11">
    <location>
        <begin position="990"/>
        <end position="999"/>
    </location>
</feature>
<dbReference type="PANTHER" id="PTHR10953:SF4">
    <property type="entry name" value="UBIQUITIN-ACTIVATING ENZYME E1 C-TERMINAL DOMAIN-CONTAINING PROTEIN"/>
    <property type="match status" value="1"/>
</dbReference>
<dbReference type="InterPro" id="IPR000594">
    <property type="entry name" value="ThiF_NAD_FAD-bd"/>
</dbReference>
<dbReference type="Proteomes" id="UP000037460">
    <property type="component" value="Unassembled WGS sequence"/>
</dbReference>
<dbReference type="InterPro" id="IPR035985">
    <property type="entry name" value="Ubiquitin-activating_enz"/>
</dbReference>
<dbReference type="GO" id="GO:0005737">
    <property type="term" value="C:cytoplasm"/>
    <property type="evidence" value="ECO:0007669"/>
    <property type="project" value="TreeGrafter"/>
</dbReference>
<evidence type="ECO:0000313" key="14">
    <source>
        <dbReference type="Proteomes" id="UP000037460"/>
    </source>
</evidence>
<evidence type="ECO:0000256" key="1">
    <source>
        <dbReference type="ARBA" id="ARBA00000488"/>
    </source>
</evidence>
<evidence type="ECO:0000313" key="13">
    <source>
        <dbReference type="EMBL" id="KOO23379.1"/>
    </source>
</evidence>
<evidence type="ECO:0000256" key="6">
    <source>
        <dbReference type="ARBA" id="ARBA00022741"/>
    </source>
</evidence>
<comment type="caution">
    <text evidence="13">The sequence shown here is derived from an EMBL/GenBank/DDBJ whole genome shotgun (WGS) entry which is preliminary data.</text>
</comment>
<comment type="pathway">
    <text evidence="2">Protein modification; protein ubiquitination.</text>
</comment>
<dbReference type="InterPro" id="IPR032418">
    <property type="entry name" value="E1_FCCH"/>
</dbReference>
<evidence type="ECO:0000256" key="11">
    <source>
        <dbReference type="SAM" id="MobiDB-lite"/>
    </source>
</evidence>
<keyword evidence="5 10" id="KW-0436">Ligase</keyword>
<dbReference type="Gene3D" id="3.10.290.60">
    <property type="entry name" value="Ubiquitin-activating enzyme E1, UFD domain"/>
    <property type="match status" value="1"/>
</dbReference>
<dbReference type="Pfam" id="PF00899">
    <property type="entry name" value="ThiF"/>
    <property type="match status" value="2"/>
</dbReference>
<dbReference type="Gene3D" id="2.40.30.180">
    <property type="entry name" value="Ubiquitin-activating enzyme E1, FCCH domain"/>
    <property type="match status" value="1"/>
</dbReference>
<dbReference type="UniPathway" id="UPA00143"/>
<evidence type="ECO:0000256" key="4">
    <source>
        <dbReference type="ARBA" id="ARBA00012990"/>
    </source>
</evidence>
<dbReference type="SMART" id="SM00985">
    <property type="entry name" value="UBA_e1_C"/>
    <property type="match status" value="1"/>
</dbReference>
<evidence type="ECO:0000256" key="2">
    <source>
        <dbReference type="ARBA" id="ARBA00004906"/>
    </source>
</evidence>